<name>A0A9D2QAI0_9CORY</name>
<sequence>LGKFMCAGQSDDSGADDGDSLCHFPIVPSSTKTIRTVVSLSTSQPAGHQAMAGTVDLAVIREGAGGGSFR</sequence>
<feature type="non-terminal residue" evidence="2">
    <location>
        <position position="1"/>
    </location>
</feature>
<feature type="region of interest" description="Disordered" evidence="1">
    <location>
        <begin position="1"/>
        <end position="20"/>
    </location>
</feature>
<reference evidence="2" key="2">
    <citation type="submission" date="2021-04" db="EMBL/GenBank/DDBJ databases">
        <authorList>
            <person name="Gilroy R."/>
        </authorList>
    </citation>
    <scope>NUCLEOTIDE SEQUENCE</scope>
    <source>
        <strain evidence="2">ChiHjej13B12-4958</strain>
    </source>
</reference>
<evidence type="ECO:0000256" key="1">
    <source>
        <dbReference type="SAM" id="MobiDB-lite"/>
    </source>
</evidence>
<comment type="caution">
    <text evidence="2">The sequence shown here is derived from an EMBL/GenBank/DDBJ whole genome shotgun (WGS) entry which is preliminary data.</text>
</comment>
<proteinExistence type="predicted"/>
<dbReference type="Proteomes" id="UP000823858">
    <property type="component" value="Unassembled WGS sequence"/>
</dbReference>
<gene>
    <name evidence="2" type="ORF">H9751_00005</name>
</gene>
<evidence type="ECO:0000313" key="2">
    <source>
        <dbReference type="EMBL" id="HJC83949.1"/>
    </source>
</evidence>
<evidence type="ECO:0000313" key="3">
    <source>
        <dbReference type="Proteomes" id="UP000823858"/>
    </source>
</evidence>
<reference evidence="2" key="1">
    <citation type="journal article" date="2021" name="PeerJ">
        <title>Extensive microbial diversity within the chicken gut microbiome revealed by metagenomics and culture.</title>
        <authorList>
            <person name="Gilroy R."/>
            <person name="Ravi A."/>
            <person name="Getino M."/>
            <person name="Pursley I."/>
            <person name="Horton D.L."/>
            <person name="Alikhan N.F."/>
            <person name="Baker D."/>
            <person name="Gharbi K."/>
            <person name="Hall N."/>
            <person name="Watson M."/>
            <person name="Adriaenssens E.M."/>
            <person name="Foster-Nyarko E."/>
            <person name="Jarju S."/>
            <person name="Secka A."/>
            <person name="Antonio M."/>
            <person name="Oren A."/>
            <person name="Chaudhuri R.R."/>
            <person name="La Ragione R."/>
            <person name="Hildebrand F."/>
            <person name="Pallen M.J."/>
        </authorList>
    </citation>
    <scope>NUCLEOTIDE SEQUENCE</scope>
    <source>
        <strain evidence="2">ChiHjej13B12-4958</strain>
    </source>
</reference>
<organism evidence="2 3">
    <name type="scientific">Candidatus Corynebacterium faecigallinarum</name>
    <dbReference type="NCBI Taxonomy" id="2838528"/>
    <lineage>
        <taxon>Bacteria</taxon>
        <taxon>Bacillati</taxon>
        <taxon>Actinomycetota</taxon>
        <taxon>Actinomycetes</taxon>
        <taxon>Mycobacteriales</taxon>
        <taxon>Corynebacteriaceae</taxon>
        <taxon>Corynebacterium</taxon>
    </lineage>
</organism>
<protein>
    <submittedName>
        <fullName evidence="2">Uncharacterized protein</fullName>
    </submittedName>
</protein>
<dbReference type="AlphaFoldDB" id="A0A9D2QAI0"/>
<accession>A0A9D2QAI0</accession>
<dbReference type="EMBL" id="DWVP01000001">
    <property type="protein sequence ID" value="HJC83949.1"/>
    <property type="molecule type" value="Genomic_DNA"/>
</dbReference>